<dbReference type="GO" id="GO:0005524">
    <property type="term" value="F:ATP binding"/>
    <property type="evidence" value="ECO:0007669"/>
    <property type="project" value="InterPro"/>
</dbReference>
<dbReference type="GO" id="GO:0016887">
    <property type="term" value="F:ATP hydrolysis activity"/>
    <property type="evidence" value="ECO:0007669"/>
    <property type="project" value="InterPro"/>
</dbReference>
<feature type="compositionally biased region" description="Basic and acidic residues" evidence="2">
    <location>
        <begin position="358"/>
        <end position="369"/>
    </location>
</feature>
<evidence type="ECO:0000256" key="1">
    <source>
        <dbReference type="ARBA" id="ARBA00023236"/>
    </source>
</evidence>
<proteinExistence type="predicted"/>
<dbReference type="EMBL" id="RJKE01000001">
    <property type="protein sequence ID" value="ROO90021.1"/>
    <property type="molecule type" value="Genomic_DNA"/>
</dbReference>
<dbReference type="Gene3D" id="3.40.50.300">
    <property type="entry name" value="P-loop containing nucleotide triphosphate hydrolases"/>
    <property type="match status" value="2"/>
</dbReference>
<dbReference type="PIRSF" id="PIRSF029347">
    <property type="entry name" value="RecF"/>
    <property type="match status" value="1"/>
</dbReference>
<dbReference type="PANTHER" id="PTHR32182:SF25">
    <property type="entry name" value="SLR1056 PROTEIN"/>
    <property type="match status" value="1"/>
</dbReference>
<sequence>MLTTVAVENYRSLRRLVLPLGALTVVTGANGSGKSSLYKALRLLGEAGSGGAVGALAREGGLPSALWAGERGGREAGVSLKLGFAGDECGYAVDFGYPIATAGAPGVPSLFNLDPEIKRECVWHGPLLRPAALLSDRAGPRVKVRGERGGWETAPKGLRPYDSMLGELAGRSPELTRVRELLRSWRFYDQVRTDADAPARAARVGTRTPVLASDGADLAAALQTVREIGDHEALGEAVDAAFPGSAVEIGVDEDGRFLLRLRQPGLRRPLGAAELSDGTLRYLLWSAALLTPRPPDLLVLNEPESSLHPSLLAPLASLLATAARRTQLLVVTHSPALAEALTARPHHATLVELLKNENGETEVAGREGPLDEPPWQWPKR</sequence>
<keyword evidence="1" id="KW-0742">SOS response</keyword>
<evidence type="ECO:0000313" key="4">
    <source>
        <dbReference type="EMBL" id="ROO90021.1"/>
    </source>
</evidence>
<feature type="region of interest" description="Disordered" evidence="2">
    <location>
        <begin position="358"/>
        <end position="380"/>
    </location>
</feature>
<dbReference type="Proteomes" id="UP000272400">
    <property type="component" value="Unassembled WGS sequence"/>
</dbReference>
<comment type="caution">
    <text evidence="4">The sequence shown here is derived from an EMBL/GenBank/DDBJ whole genome shotgun (WGS) entry which is preliminary data.</text>
</comment>
<evidence type="ECO:0000259" key="3">
    <source>
        <dbReference type="Pfam" id="PF13304"/>
    </source>
</evidence>
<dbReference type="InterPro" id="IPR027417">
    <property type="entry name" value="P-loop_NTPase"/>
</dbReference>
<keyword evidence="5" id="KW-1185">Reference proteome</keyword>
<gene>
    <name evidence="4" type="ORF">EDD29_7734</name>
</gene>
<dbReference type="PANTHER" id="PTHR32182">
    <property type="entry name" value="DNA REPLICATION AND REPAIR PROTEIN RECF"/>
    <property type="match status" value="1"/>
</dbReference>
<name>A0A3N1D949_9ACTN</name>
<dbReference type="AlphaFoldDB" id="A0A3N1D949"/>
<dbReference type="FunFam" id="3.40.50.300:FF:002534">
    <property type="entry name" value="Putative RecF protein"/>
    <property type="match status" value="1"/>
</dbReference>
<keyword evidence="1" id="KW-0227">DNA damage</keyword>
<accession>A0A3N1D949</accession>
<dbReference type="OrthoDB" id="104167at2"/>
<dbReference type="InterPro" id="IPR014555">
    <property type="entry name" value="RecF-like"/>
</dbReference>
<evidence type="ECO:0000313" key="5">
    <source>
        <dbReference type="Proteomes" id="UP000272400"/>
    </source>
</evidence>
<dbReference type="SUPFAM" id="SSF52540">
    <property type="entry name" value="P-loop containing nucleoside triphosphate hydrolases"/>
    <property type="match status" value="1"/>
</dbReference>
<dbReference type="FunFam" id="3.40.50.300:FF:002708">
    <property type="entry name" value="FeS assembly ATPase SufC"/>
    <property type="match status" value="1"/>
</dbReference>
<feature type="domain" description="ATPase AAA-type core" evidence="3">
    <location>
        <begin position="23"/>
        <end position="338"/>
    </location>
</feature>
<dbReference type="GO" id="GO:0006302">
    <property type="term" value="P:double-strand break repair"/>
    <property type="evidence" value="ECO:0007669"/>
    <property type="project" value="TreeGrafter"/>
</dbReference>
<dbReference type="Pfam" id="PF13304">
    <property type="entry name" value="AAA_21"/>
    <property type="match status" value="1"/>
</dbReference>
<dbReference type="InterPro" id="IPR003959">
    <property type="entry name" value="ATPase_AAA_core"/>
</dbReference>
<organism evidence="4 5">
    <name type="scientific">Actinocorallia herbida</name>
    <dbReference type="NCBI Taxonomy" id="58109"/>
    <lineage>
        <taxon>Bacteria</taxon>
        <taxon>Bacillati</taxon>
        <taxon>Actinomycetota</taxon>
        <taxon>Actinomycetes</taxon>
        <taxon>Streptosporangiales</taxon>
        <taxon>Thermomonosporaceae</taxon>
        <taxon>Actinocorallia</taxon>
    </lineage>
</organism>
<feature type="compositionally biased region" description="Pro residues" evidence="2">
    <location>
        <begin position="371"/>
        <end position="380"/>
    </location>
</feature>
<dbReference type="RefSeq" id="WP_123669033.1">
    <property type="nucleotide sequence ID" value="NZ_RJKE01000001.1"/>
</dbReference>
<dbReference type="GO" id="GO:0000731">
    <property type="term" value="P:DNA synthesis involved in DNA repair"/>
    <property type="evidence" value="ECO:0007669"/>
    <property type="project" value="TreeGrafter"/>
</dbReference>
<evidence type="ECO:0000256" key="2">
    <source>
        <dbReference type="SAM" id="MobiDB-lite"/>
    </source>
</evidence>
<protein>
    <submittedName>
        <fullName evidence="4">Putative ATPase</fullName>
    </submittedName>
</protein>
<dbReference type="GO" id="GO:0009432">
    <property type="term" value="P:SOS response"/>
    <property type="evidence" value="ECO:0007669"/>
    <property type="project" value="UniProtKB-KW"/>
</dbReference>
<reference evidence="4 5" key="1">
    <citation type="submission" date="2018-11" db="EMBL/GenBank/DDBJ databases">
        <title>Sequencing the genomes of 1000 actinobacteria strains.</title>
        <authorList>
            <person name="Klenk H.-P."/>
        </authorList>
    </citation>
    <scope>NUCLEOTIDE SEQUENCE [LARGE SCALE GENOMIC DNA]</scope>
    <source>
        <strain evidence="4 5">DSM 44254</strain>
    </source>
</reference>